<dbReference type="Pfam" id="PF25876">
    <property type="entry name" value="HH_MFP_RND"/>
    <property type="match status" value="1"/>
</dbReference>
<evidence type="ECO:0000256" key="4">
    <source>
        <dbReference type="SAM" id="MobiDB-lite"/>
    </source>
</evidence>
<proteinExistence type="inferred from homology"/>
<dbReference type="Pfam" id="PF25954">
    <property type="entry name" value="Beta-barrel_RND_2"/>
    <property type="match status" value="1"/>
</dbReference>
<dbReference type="EMBL" id="DSUH01000002">
    <property type="protein sequence ID" value="HGU31229.1"/>
    <property type="molecule type" value="Genomic_DNA"/>
</dbReference>
<comment type="similarity">
    <text evidence="2">Belongs to the membrane fusion protein (MFP) (TC 8.A.1) family.</text>
</comment>
<dbReference type="Gene3D" id="1.10.287.470">
    <property type="entry name" value="Helix hairpin bin"/>
    <property type="match status" value="1"/>
</dbReference>
<evidence type="ECO:0000256" key="3">
    <source>
        <dbReference type="ARBA" id="ARBA00022448"/>
    </source>
</evidence>
<dbReference type="GO" id="GO:0015562">
    <property type="term" value="F:efflux transmembrane transporter activity"/>
    <property type="evidence" value="ECO:0007669"/>
    <property type="project" value="TreeGrafter"/>
</dbReference>
<evidence type="ECO:0000259" key="8">
    <source>
        <dbReference type="Pfam" id="PF25954"/>
    </source>
</evidence>
<feature type="domain" description="CusB-like beta-barrel" evidence="8">
    <location>
        <begin position="234"/>
        <end position="306"/>
    </location>
</feature>
<dbReference type="InterPro" id="IPR006143">
    <property type="entry name" value="RND_pump_MFP"/>
</dbReference>
<keyword evidence="5" id="KW-0472">Membrane</keyword>
<keyword evidence="5" id="KW-0812">Transmembrane</keyword>
<dbReference type="SUPFAM" id="SSF111369">
    <property type="entry name" value="HlyD-like secretion proteins"/>
    <property type="match status" value="1"/>
</dbReference>
<dbReference type="NCBIfam" id="TIGR01730">
    <property type="entry name" value="RND_mfp"/>
    <property type="match status" value="1"/>
</dbReference>
<keyword evidence="5" id="KW-1133">Transmembrane helix</keyword>
<evidence type="ECO:0000256" key="2">
    <source>
        <dbReference type="ARBA" id="ARBA00009477"/>
    </source>
</evidence>
<dbReference type="PANTHER" id="PTHR30469">
    <property type="entry name" value="MULTIDRUG RESISTANCE PROTEIN MDTA"/>
    <property type="match status" value="1"/>
</dbReference>
<feature type="compositionally biased region" description="Polar residues" evidence="4">
    <location>
        <begin position="371"/>
        <end position="385"/>
    </location>
</feature>
<accession>A0A7C4RGF8</accession>
<reference evidence="10" key="1">
    <citation type="journal article" date="2020" name="mSystems">
        <title>Genome- and Community-Level Interaction Insights into Carbon Utilization and Element Cycling Functions of Hydrothermarchaeota in Hydrothermal Sediment.</title>
        <authorList>
            <person name="Zhou Z."/>
            <person name="Liu Y."/>
            <person name="Xu W."/>
            <person name="Pan J."/>
            <person name="Luo Z.H."/>
            <person name="Li M."/>
        </authorList>
    </citation>
    <scope>NUCLEOTIDE SEQUENCE [LARGE SCALE GENOMIC DNA]</scope>
    <source>
        <strain evidence="10">SpSt-477</strain>
    </source>
</reference>
<keyword evidence="3" id="KW-0813">Transport</keyword>
<organism evidence="10">
    <name type="scientific">Desulfatirhabdium butyrativorans</name>
    <dbReference type="NCBI Taxonomy" id="340467"/>
    <lineage>
        <taxon>Bacteria</taxon>
        <taxon>Pseudomonadati</taxon>
        <taxon>Thermodesulfobacteriota</taxon>
        <taxon>Desulfobacteria</taxon>
        <taxon>Desulfobacterales</taxon>
        <taxon>Desulfatirhabdiaceae</taxon>
        <taxon>Desulfatirhabdium</taxon>
    </lineage>
</organism>
<evidence type="ECO:0000259" key="9">
    <source>
        <dbReference type="Pfam" id="PF25967"/>
    </source>
</evidence>
<evidence type="ECO:0000313" key="10">
    <source>
        <dbReference type="EMBL" id="HGU31229.1"/>
    </source>
</evidence>
<feature type="region of interest" description="Disordered" evidence="4">
    <location>
        <begin position="367"/>
        <end position="407"/>
    </location>
</feature>
<comment type="caution">
    <text evidence="10">The sequence shown here is derived from an EMBL/GenBank/DDBJ whole genome shotgun (WGS) entry which is preliminary data.</text>
</comment>
<gene>
    <name evidence="10" type="ORF">ENS29_00045</name>
</gene>
<dbReference type="InterPro" id="IPR058792">
    <property type="entry name" value="Beta-barrel_RND_2"/>
</dbReference>
<dbReference type="AlphaFoldDB" id="A0A7C4RGF8"/>
<comment type="subcellular location">
    <subcellularLocation>
        <location evidence="1">Cell envelope</location>
    </subcellularLocation>
</comment>
<dbReference type="InterPro" id="IPR058624">
    <property type="entry name" value="MdtA-like_HH"/>
</dbReference>
<dbReference type="InterPro" id="IPR058625">
    <property type="entry name" value="MdtA-like_BSH"/>
</dbReference>
<dbReference type="Gene3D" id="2.40.30.170">
    <property type="match status" value="1"/>
</dbReference>
<evidence type="ECO:0000259" key="6">
    <source>
        <dbReference type="Pfam" id="PF25876"/>
    </source>
</evidence>
<evidence type="ECO:0000259" key="7">
    <source>
        <dbReference type="Pfam" id="PF25917"/>
    </source>
</evidence>
<feature type="domain" description="Multidrug resistance protein MdtA-like barrel-sandwich hybrid" evidence="7">
    <location>
        <begin position="86"/>
        <end position="217"/>
    </location>
</feature>
<feature type="domain" description="Multidrug resistance protein MdtA-like alpha-helical hairpin" evidence="6">
    <location>
        <begin position="123"/>
        <end position="176"/>
    </location>
</feature>
<sequence length="407" mass="44555">METSDALQTSHRHPSFRILWVLLSILVLVIVGVLSGLVPRWHHQQQLYAEVQSKGLPRVSVVHAKPASGSSRPVLPAEVKPWVEAPIYARISGYLKQRFVDIGDHVQAGQLLAVIDAPEQALELTKARAQLEQAEAALGISRVTAARWAELLQVNGVSEQDAAEKQADFKLKTAQRDSVMEDVRRLEQIQAFTRITAPFSGTITQRNIDAGDLIVANGGKELFHLAQTTKLRVLVQVPQQMTKGVEIGQHAELTIPGQSGRKFPAKVIRTAGVILPDSRTLPVELELDNTKGEILAGSYAELRLSEMKTGNVLSLPANALLFRPEGPHVGVVENDGKVVLRKVQIGRDFGQSMEILSGVKPEDRVIVNPPDSLSTGALVSVTSENQPEKHPEKQADKQPRQQPERTS</sequence>
<evidence type="ECO:0000256" key="1">
    <source>
        <dbReference type="ARBA" id="ARBA00004196"/>
    </source>
</evidence>
<dbReference type="PANTHER" id="PTHR30469:SF37">
    <property type="entry name" value="RAGD PROTEIN"/>
    <property type="match status" value="1"/>
</dbReference>
<dbReference type="Gene3D" id="2.40.420.20">
    <property type="match status" value="1"/>
</dbReference>
<dbReference type="GO" id="GO:1990281">
    <property type="term" value="C:efflux pump complex"/>
    <property type="evidence" value="ECO:0007669"/>
    <property type="project" value="TreeGrafter"/>
</dbReference>
<protein>
    <submittedName>
        <fullName evidence="10">Efflux RND transporter periplasmic adaptor subunit</fullName>
    </submittedName>
</protein>
<dbReference type="InterPro" id="IPR058627">
    <property type="entry name" value="MdtA-like_C"/>
</dbReference>
<name>A0A7C4RGF8_9BACT</name>
<feature type="compositionally biased region" description="Basic and acidic residues" evidence="4">
    <location>
        <begin position="386"/>
        <end position="407"/>
    </location>
</feature>
<feature type="domain" description="Multidrug resistance protein MdtA-like C-terminal permuted SH3" evidence="9">
    <location>
        <begin position="311"/>
        <end position="368"/>
    </location>
</feature>
<dbReference type="Pfam" id="PF25967">
    <property type="entry name" value="RND-MFP_C"/>
    <property type="match status" value="1"/>
</dbReference>
<dbReference type="Pfam" id="PF25917">
    <property type="entry name" value="BSH_RND"/>
    <property type="match status" value="1"/>
</dbReference>
<evidence type="ECO:0000256" key="5">
    <source>
        <dbReference type="SAM" id="Phobius"/>
    </source>
</evidence>
<dbReference type="Gene3D" id="2.40.50.100">
    <property type="match status" value="1"/>
</dbReference>
<feature type="transmembrane region" description="Helical" evidence="5">
    <location>
        <begin position="18"/>
        <end position="38"/>
    </location>
</feature>